<sequence length="104" mass="12013">MNLLFDTPQFRLVPAAQKMNYANVSNLLEVSYNGKEVYHPIEVNTLIFHLMDTLGVAVESRVTLYLDKASVGWVFGICVDEEAIFDLWRYSETEFPPWLEIEPL</sequence>
<protein>
    <submittedName>
        <fullName evidence="1">Uncharacterized protein</fullName>
    </submittedName>
</protein>
<dbReference type="EMBL" id="PP869205">
    <property type="protein sequence ID" value="XCN28520.1"/>
    <property type="molecule type" value="Genomic_DNA"/>
</dbReference>
<gene>
    <name evidence="1" type="primary">PAL9_129</name>
</gene>
<organism evidence="1">
    <name type="scientific">Pseudomonas phage PA_L9</name>
    <dbReference type="NCBI Taxonomy" id="3232177"/>
    <lineage>
        <taxon>Viruses</taxon>
        <taxon>Duplodnaviria</taxon>
        <taxon>Heunggongvirae</taxon>
        <taxon>Uroviricota</taxon>
        <taxon>Caudoviricetes</taxon>
        <taxon>Samunavirus</taxon>
    </lineage>
</organism>
<name>A0AAU8KY56_9CAUD</name>
<evidence type="ECO:0000313" key="1">
    <source>
        <dbReference type="EMBL" id="XCN28520.1"/>
    </source>
</evidence>
<accession>A0AAU8KY56</accession>
<proteinExistence type="predicted"/>
<reference evidence="1" key="1">
    <citation type="submission" date="2024-06" db="EMBL/GenBank/DDBJ databases">
        <authorList>
            <person name="Ma Y."/>
            <person name="Tan X."/>
            <person name="Yang Y."/>
        </authorList>
    </citation>
    <scope>NUCLEOTIDE SEQUENCE</scope>
</reference>